<proteinExistence type="predicted"/>
<evidence type="ECO:0000256" key="1">
    <source>
        <dbReference type="SAM" id="MobiDB-lite"/>
    </source>
</evidence>
<protein>
    <submittedName>
        <fullName evidence="2">Uncharacterized protein</fullName>
    </submittedName>
</protein>
<accession>A0A8H6M2H1</accession>
<organism evidence="2 3">
    <name type="scientific">Ephemerocybe angulata</name>
    <dbReference type="NCBI Taxonomy" id="980116"/>
    <lineage>
        <taxon>Eukaryota</taxon>
        <taxon>Fungi</taxon>
        <taxon>Dikarya</taxon>
        <taxon>Basidiomycota</taxon>
        <taxon>Agaricomycotina</taxon>
        <taxon>Agaricomycetes</taxon>
        <taxon>Agaricomycetidae</taxon>
        <taxon>Agaricales</taxon>
        <taxon>Agaricineae</taxon>
        <taxon>Psathyrellaceae</taxon>
        <taxon>Ephemerocybe</taxon>
    </lineage>
</organism>
<gene>
    <name evidence="2" type="ORF">DFP72DRAFT_852862</name>
</gene>
<dbReference type="EMBL" id="JACGCI010000065">
    <property type="protein sequence ID" value="KAF6749177.1"/>
    <property type="molecule type" value="Genomic_DNA"/>
</dbReference>
<keyword evidence="3" id="KW-1185">Reference proteome</keyword>
<comment type="caution">
    <text evidence="2">The sequence shown here is derived from an EMBL/GenBank/DDBJ whole genome shotgun (WGS) entry which is preliminary data.</text>
</comment>
<name>A0A8H6M2H1_9AGAR</name>
<reference evidence="2 3" key="1">
    <citation type="submission" date="2020-07" db="EMBL/GenBank/DDBJ databases">
        <title>Comparative genomics of pyrophilous fungi reveals a link between fire events and developmental genes.</title>
        <authorList>
            <consortium name="DOE Joint Genome Institute"/>
            <person name="Steindorff A.S."/>
            <person name="Carver A."/>
            <person name="Calhoun S."/>
            <person name="Stillman K."/>
            <person name="Liu H."/>
            <person name="Lipzen A."/>
            <person name="Pangilinan J."/>
            <person name="Labutti K."/>
            <person name="Bruns T.D."/>
            <person name="Grigoriev I.V."/>
        </authorList>
    </citation>
    <scope>NUCLEOTIDE SEQUENCE [LARGE SCALE GENOMIC DNA]</scope>
    <source>
        <strain evidence="2 3">CBS 144469</strain>
    </source>
</reference>
<evidence type="ECO:0000313" key="2">
    <source>
        <dbReference type="EMBL" id="KAF6749177.1"/>
    </source>
</evidence>
<feature type="region of interest" description="Disordered" evidence="1">
    <location>
        <begin position="33"/>
        <end position="53"/>
    </location>
</feature>
<dbReference type="AlphaFoldDB" id="A0A8H6M2H1"/>
<evidence type="ECO:0000313" key="3">
    <source>
        <dbReference type="Proteomes" id="UP000521943"/>
    </source>
</evidence>
<dbReference type="Proteomes" id="UP000521943">
    <property type="component" value="Unassembled WGS sequence"/>
</dbReference>
<sequence>MSKSRSADVDTLLYRRSLSDNILRLDTLDDSCDPRPPDFGTSRPHLGDAGSGRRAPARLLLAGKNDKTFVSVLRDPIFRKSFCRLKTIPALRHERAEYSELKPDSRKRFCRVNAGRAHRPPFPGTRYVVSAQFQLATSRPPPARDFAKFRHVAPSTIYLRYIPRCLSPTSDTQKLTAQKQGVNSLALATWQAGPSAEFVSSLCSPNPDDAISGRISVASAQTQPPSSQHPDFGTALTAVQHCLFPMFSALIGTSFPFDRLAGGSQRDESAKVRDHSHDIRSLDFDPYSPNVCFDSCNTHVLNPGTRIGRRAARHDNTVLSPETGPHHRRDATHMIRDGLGANI</sequence>